<protein>
    <recommendedName>
        <fullName evidence="7">Rhodopsin domain-containing protein</fullName>
    </recommendedName>
</protein>
<comment type="similarity">
    <text evidence="5">Belongs to the SAT4 family.</text>
</comment>
<feature type="transmembrane region" description="Helical" evidence="6">
    <location>
        <begin position="118"/>
        <end position="140"/>
    </location>
</feature>
<evidence type="ECO:0000313" key="8">
    <source>
        <dbReference type="EMBL" id="PMD45639.1"/>
    </source>
</evidence>
<evidence type="ECO:0000256" key="2">
    <source>
        <dbReference type="ARBA" id="ARBA00022692"/>
    </source>
</evidence>
<feature type="transmembrane region" description="Helical" evidence="6">
    <location>
        <begin position="12"/>
        <end position="29"/>
    </location>
</feature>
<evidence type="ECO:0000256" key="5">
    <source>
        <dbReference type="ARBA" id="ARBA00038359"/>
    </source>
</evidence>
<keyword evidence="2 6" id="KW-0812">Transmembrane</keyword>
<dbReference type="InterPro" id="IPR049326">
    <property type="entry name" value="Rhodopsin_dom_fungi"/>
</dbReference>
<dbReference type="OrthoDB" id="5413793at2759"/>
<keyword evidence="9" id="KW-1185">Reference proteome</keyword>
<dbReference type="PANTHER" id="PTHR33048:SF47">
    <property type="entry name" value="INTEGRAL MEMBRANE PROTEIN-RELATED"/>
    <property type="match status" value="1"/>
</dbReference>
<feature type="transmembrane region" description="Helical" evidence="6">
    <location>
        <begin position="168"/>
        <end position="191"/>
    </location>
</feature>
<organism evidence="8 9">
    <name type="scientific">Hyaloscypha variabilis (strain UAMH 11265 / GT02V1 / F)</name>
    <name type="common">Meliniomyces variabilis</name>
    <dbReference type="NCBI Taxonomy" id="1149755"/>
    <lineage>
        <taxon>Eukaryota</taxon>
        <taxon>Fungi</taxon>
        <taxon>Dikarya</taxon>
        <taxon>Ascomycota</taxon>
        <taxon>Pezizomycotina</taxon>
        <taxon>Leotiomycetes</taxon>
        <taxon>Helotiales</taxon>
        <taxon>Hyaloscyphaceae</taxon>
        <taxon>Hyaloscypha</taxon>
        <taxon>Hyaloscypha variabilis</taxon>
    </lineage>
</organism>
<feature type="transmembrane region" description="Helical" evidence="6">
    <location>
        <begin position="203"/>
        <end position="230"/>
    </location>
</feature>
<gene>
    <name evidence="8" type="ORF">L207DRAFT_482088</name>
</gene>
<dbReference type="PANTHER" id="PTHR33048">
    <property type="entry name" value="PTH11-LIKE INTEGRAL MEMBRANE PROTEIN (AFU_ORTHOLOGUE AFUA_5G11245)"/>
    <property type="match status" value="1"/>
</dbReference>
<dbReference type="InterPro" id="IPR052337">
    <property type="entry name" value="SAT4-like"/>
</dbReference>
<reference evidence="8 9" key="1">
    <citation type="submission" date="2016-04" db="EMBL/GenBank/DDBJ databases">
        <title>A degradative enzymes factory behind the ericoid mycorrhizal symbiosis.</title>
        <authorList>
            <consortium name="DOE Joint Genome Institute"/>
            <person name="Martino E."/>
            <person name="Morin E."/>
            <person name="Grelet G."/>
            <person name="Kuo A."/>
            <person name="Kohler A."/>
            <person name="Daghino S."/>
            <person name="Barry K."/>
            <person name="Choi C."/>
            <person name="Cichocki N."/>
            <person name="Clum A."/>
            <person name="Copeland A."/>
            <person name="Hainaut M."/>
            <person name="Haridas S."/>
            <person name="Labutti K."/>
            <person name="Lindquist E."/>
            <person name="Lipzen A."/>
            <person name="Khouja H.-R."/>
            <person name="Murat C."/>
            <person name="Ohm R."/>
            <person name="Olson A."/>
            <person name="Spatafora J."/>
            <person name="Veneault-Fourrey C."/>
            <person name="Henrissat B."/>
            <person name="Grigoriev I."/>
            <person name="Martin F."/>
            <person name="Perotto S."/>
        </authorList>
    </citation>
    <scope>NUCLEOTIDE SEQUENCE [LARGE SCALE GENOMIC DNA]</scope>
    <source>
        <strain evidence="8 9">F</strain>
    </source>
</reference>
<name>A0A2J6S4E7_HYAVF</name>
<dbReference type="AlphaFoldDB" id="A0A2J6S4E7"/>
<evidence type="ECO:0000256" key="6">
    <source>
        <dbReference type="SAM" id="Phobius"/>
    </source>
</evidence>
<sequence>MASRGDISRNLNICLIVFSSIFVALRFYVRGFMTKALGLDDAFSFVALPILLAQSSLEIREVSYGAGQEISDVPPDQLKKFFAILPTMQLLYFAGTGFVRLSIVAFLPRLSKERKVILLSWALGGAVVIMSTVCFFIMLFECKHVPDLWNKDAPGRQCLSSQHEADMFWAHGGIGVFVDILLLGIPLWIISSRMMFSATTKRVLLVFSVGFFVIITGAIRLGLIVTTDFAVNTTYVFIRTSVWTDLEGHVGLWVACFPTLQPLLRIITRRLGLSSKNNYTANHNTSSNLGYGYHSRSNRKSRGFTQRTGTNIRGHREIIEDDASGKAIVGYEERDVGLELGSVGSVGIGRNFGAKGGGIVMTREVEIRTA</sequence>
<evidence type="ECO:0000259" key="7">
    <source>
        <dbReference type="Pfam" id="PF20684"/>
    </source>
</evidence>
<dbReference type="EMBL" id="KZ613940">
    <property type="protein sequence ID" value="PMD45639.1"/>
    <property type="molecule type" value="Genomic_DNA"/>
</dbReference>
<dbReference type="Pfam" id="PF20684">
    <property type="entry name" value="Fung_rhodopsin"/>
    <property type="match status" value="1"/>
</dbReference>
<keyword evidence="3 6" id="KW-1133">Transmembrane helix</keyword>
<evidence type="ECO:0000256" key="3">
    <source>
        <dbReference type="ARBA" id="ARBA00022989"/>
    </source>
</evidence>
<dbReference type="GO" id="GO:0016020">
    <property type="term" value="C:membrane"/>
    <property type="evidence" value="ECO:0007669"/>
    <property type="project" value="UniProtKB-SubCell"/>
</dbReference>
<feature type="domain" description="Rhodopsin" evidence="7">
    <location>
        <begin position="25"/>
        <end position="265"/>
    </location>
</feature>
<evidence type="ECO:0000256" key="1">
    <source>
        <dbReference type="ARBA" id="ARBA00004141"/>
    </source>
</evidence>
<evidence type="ECO:0000256" key="4">
    <source>
        <dbReference type="ARBA" id="ARBA00023136"/>
    </source>
</evidence>
<proteinExistence type="inferred from homology"/>
<accession>A0A2J6S4E7</accession>
<feature type="transmembrane region" description="Helical" evidence="6">
    <location>
        <begin position="81"/>
        <end position="106"/>
    </location>
</feature>
<dbReference type="Proteomes" id="UP000235786">
    <property type="component" value="Unassembled WGS sequence"/>
</dbReference>
<keyword evidence="4 6" id="KW-0472">Membrane</keyword>
<evidence type="ECO:0000313" key="9">
    <source>
        <dbReference type="Proteomes" id="UP000235786"/>
    </source>
</evidence>
<comment type="subcellular location">
    <subcellularLocation>
        <location evidence="1">Membrane</location>
        <topology evidence="1">Multi-pass membrane protein</topology>
    </subcellularLocation>
</comment>